<evidence type="ECO:0000256" key="2">
    <source>
        <dbReference type="ARBA" id="ARBA00022737"/>
    </source>
</evidence>
<evidence type="ECO:0000313" key="5">
    <source>
        <dbReference type="Proteomes" id="UP000054495"/>
    </source>
</evidence>
<dbReference type="Pfam" id="PF08953">
    <property type="entry name" value="DUF1899"/>
    <property type="match status" value="1"/>
</dbReference>
<keyword evidence="5" id="KW-1185">Reference proteome</keyword>
<evidence type="ECO:0000256" key="1">
    <source>
        <dbReference type="ARBA" id="ARBA00022574"/>
    </source>
</evidence>
<evidence type="ECO:0000313" key="4">
    <source>
        <dbReference type="EMBL" id="EPB76121.1"/>
    </source>
</evidence>
<keyword evidence="1" id="KW-0853">WD repeat</keyword>
<evidence type="ECO:0000259" key="3">
    <source>
        <dbReference type="Pfam" id="PF08953"/>
    </source>
</evidence>
<dbReference type="Proteomes" id="UP000054495">
    <property type="component" value="Unassembled WGS sequence"/>
</dbReference>
<protein>
    <recommendedName>
        <fullName evidence="3">DUF1899 domain-containing protein</fullName>
    </recommendedName>
</protein>
<sequence length="69" mass="8037">MLGVTRRVKNFLAKGCNVFREFKLCKQEMRADRNHGDEMLTSESVTEITWDSLFCSVNPKFVAFITKDF</sequence>
<reference evidence="4 5" key="1">
    <citation type="submission" date="2013-05" db="EMBL/GenBank/DDBJ databases">
        <title>Draft genome of the parasitic nematode Anyclostoma ceylanicum.</title>
        <authorList>
            <person name="Mitreva M."/>
        </authorList>
    </citation>
    <scope>NUCLEOTIDE SEQUENCE [LARGE SCALE GENOMIC DNA]</scope>
</reference>
<keyword evidence="2" id="KW-0677">Repeat</keyword>
<organism evidence="4 5">
    <name type="scientific">Ancylostoma ceylanicum</name>
    <dbReference type="NCBI Taxonomy" id="53326"/>
    <lineage>
        <taxon>Eukaryota</taxon>
        <taxon>Metazoa</taxon>
        <taxon>Ecdysozoa</taxon>
        <taxon>Nematoda</taxon>
        <taxon>Chromadorea</taxon>
        <taxon>Rhabditida</taxon>
        <taxon>Rhabditina</taxon>
        <taxon>Rhabditomorpha</taxon>
        <taxon>Strongyloidea</taxon>
        <taxon>Ancylostomatidae</taxon>
        <taxon>Ancylostomatinae</taxon>
        <taxon>Ancylostoma</taxon>
    </lineage>
</organism>
<dbReference type="EMBL" id="KE124875">
    <property type="protein sequence ID" value="EPB76121.1"/>
    <property type="molecule type" value="Genomic_DNA"/>
</dbReference>
<feature type="domain" description="DUF1899" evidence="3">
    <location>
        <begin position="37"/>
        <end position="67"/>
    </location>
</feature>
<dbReference type="InterPro" id="IPR015048">
    <property type="entry name" value="DUF1899"/>
</dbReference>
<dbReference type="AlphaFoldDB" id="A0A0D6M199"/>
<gene>
    <name evidence="4" type="ORF">ANCCEY_04792</name>
</gene>
<name>A0A0D6M199_9BILA</name>
<proteinExistence type="predicted"/>
<accession>A0A0D6M199</accession>